<dbReference type="Proteomes" id="UP000664169">
    <property type="component" value="Unassembled WGS sequence"/>
</dbReference>
<feature type="compositionally biased region" description="Low complexity" evidence="1">
    <location>
        <begin position="551"/>
        <end position="567"/>
    </location>
</feature>
<feature type="region of interest" description="Disordered" evidence="1">
    <location>
        <begin position="551"/>
        <end position="590"/>
    </location>
</feature>
<feature type="region of interest" description="Disordered" evidence="1">
    <location>
        <begin position="436"/>
        <end position="457"/>
    </location>
</feature>
<evidence type="ECO:0000313" key="2">
    <source>
        <dbReference type="EMBL" id="CAF9906676.1"/>
    </source>
</evidence>
<sequence length="732" mass="82910">MSIGPSTTDDNNFNISAICQSCVVLYETIATHNFFSAVHDIRDAVRDESERFQSWATKTKASRPGWSFASLDYKLRKSADVKLLILTCLRLLRVSLLYVQRILNGTPDMVKGIPLPEQRNFKALQIHISQRQAQSGNNLAASTSGQDPSYSAKEKAFLLCVEALQTGHDHVTHLHRLGYAIQRASRKNYDLAYAKSIDEKDGVAQPAEDDEAVFTALVEYRFGEMDANLRQYLVDAMSFRKRRFDRNRRRHDQQLQQLEEKKLQTSNPHKGKQAVILDPNSLPQQMPAQLTADIPMADRGTAIQKLQEGSITSTFYSKNFQRPRSRVSSNLSRTSLQSHIDESQVFWPPIPKGLSERRQCPYCFDYLSSSEQNSRREWSTHEKTLCFFEKDKYRNHLLNVHKNDFPTSQLELLINTSHQTGAIFTSCPFNCGSKGGGGLSGSKKNISTGKETEETPCPKDEQALLEHIGACMLLLAVECFPPLFNSAYTSKNSSQILNSAEHPSRATQMSSQLTIDSSQLEPPKNSWYSPAVSYTRNHSLQIMHDVETLALSPRSSRSTTSSTELESWGSRPTSPSAFQDPFETPEALSSVDKPSLDWDEILKQKMNVYTKLRPLYDLATDPVLDSFRVRAQQEMEYPSQFAEEPQRSYPLQAPKKYATPRNRYSGYISPADVQGSWPMPMARFKVGDVVRLVTFNHGSYEIHEQRNPGAITSKTLRVEYIPRWYLKGNLGE</sequence>
<proteinExistence type="predicted"/>
<gene>
    <name evidence="2" type="ORF">GOMPHAMPRED_004861</name>
</gene>
<dbReference type="EMBL" id="CAJPDQ010000003">
    <property type="protein sequence ID" value="CAF9906676.1"/>
    <property type="molecule type" value="Genomic_DNA"/>
</dbReference>
<evidence type="ECO:0000256" key="1">
    <source>
        <dbReference type="SAM" id="MobiDB-lite"/>
    </source>
</evidence>
<evidence type="ECO:0000313" key="3">
    <source>
        <dbReference type="Proteomes" id="UP000664169"/>
    </source>
</evidence>
<comment type="caution">
    <text evidence="2">The sequence shown here is derived from an EMBL/GenBank/DDBJ whole genome shotgun (WGS) entry which is preliminary data.</text>
</comment>
<organism evidence="2 3">
    <name type="scientific">Gomphillus americanus</name>
    <dbReference type="NCBI Taxonomy" id="1940652"/>
    <lineage>
        <taxon>Eukaryota</taxon>
        <taxon>Fungi</taxon>
        <taxon>Dikarya</taxon>
        <taxon>Ascomycota</taxon>
        <taxon>Pezizomycotina</taxon>
        <taxon>Lecanoromycetes</taxon>
        <taxon>OSLEUM clade</taxon>
        <taxon>Ostropomycetidae</taxon>
        <taxon>Ostropales</taxon>
        <taxon>Graphidaceae</taxon>
        <taxon>Gomphilloideae</taxon>
        <taxon>Gomphillus</taxon>
    </lineage>
</organism>
<protein>
    <submittedName>
        <fullName evidence="2">Uncharacterized protein</fullName>
    </submittedName>
</protein>
<keyword evidence="3" id="KW-1185">Reference proteome</keyword>
<dbReference type="AlphaFoldDB" id="A0A8H3EH69"/>
<name>A0A8H3EH69_9LECA</name>
<accession>A0A8H3EH69</accession>
<reference evidence="2" key="1">
    <citation type="submission" date="2021-03" db="EMBL/GenBank/DDBJ databases">
        <authorList>
            <person name="Tagirdzhanova G."/>
        </authorList>
    </citation>
    <scope>NUCLEOTIDE SEQUENCE</scope>
</reference>